<comment type="subcellular location">
    <subcellularLocation>
        <location evidence="1">Periplasm</location>
    </subcellularLocation>
</comment>
<dbReference type="Proteomes" id="UP000054396">
    <property type="component" value="Unassembled WGS sequence"/>
</dbReference>
<dbReference type="Gene3D" id="3.40.190.10">
    <property type="entry name" value="Periplasmic binding protein-like II"/>
    <property type="match status" value="1"/>
</dbReference>
<evidence type="ECO:0000259" key="4">
    <source>
        <dbReference type="Pfam" id="PF00496"/>
    </source>
</evidence>
<feature type="chain" id="PRO_5006936460" evidence="3">
    <location>
        <begin position="28"/>
        <end position="641"/>
    </location>
</feature>
<evidence type="ECO:0000256" key="1">
    <source>
        <dbReference type="ARBA" id="ARBA00004418"/>
    </source>
</evidence>
<protein>
    <submittedName>
        <fullName evidence="5">Peptide ABC transporter</fullName>
    </submittedName>
</protein>
<reference evidence="5 6" key="1">
    <citation type="submission" date="2015-12" db="EMBL/GenBank/DDBJ databases">
        <authorList>
            <person name="Shamseldin A."/>
            <person name="Moawad H."/>
            <person name="Abd El-Rahim W.M."/>
            <person name="Sadowsky M.J."/>
        </authorList>
    </citation>
    <scope>NUCLEOTIDE SEQUENCE [LARGE SCALE GENOMIC DNA]</scope>
    <source>
        <strain evidence="5 6">SJ5A-1</strain>
    </source>
</reference>
<dbReference type="PANTHER" id="PTHR30290:SF62">
    <property type="entry name" value="OLIGOPEPTIDE ABC TRANSPORTER, PERIPLASMIC OLIGOPEPTIDE-BINDING PROTEIN"/>
    <property type="match status" value="1"/>
</dbReference>
<dbReference type="EMBL" id="LPXO01000003">
    <property type="protein sequence ID" value="KUF11541.1"/>
    <property type="molecule type" value="Genomic_DNA"/>
</dbReference>
<accession>A0A0W7WLT4</accession>
<dbReference type="SUPFAM" id="SSF53850">
    <property type="entry name" value="Periplasmic binding protein-like II"/>
    <property type="match status" value="1"/>
</dbReference>
<comment type="caution">
    <text evidence="5">The sequence shown here is derived from an EMBL/GenBank/DDBJ whole genome shotgun (WGS) entry which is preliminary data.</text>
</comment>
<dbReference type="STRING" id="1685382.AVJ23_07210"/>
<gene>
    <name evidence="5" type="ORF">AVJ23_07210</name>
</gene>
<keyword evidence="6" id="KW-1185">Reference proteome</keyword>
<dbReference type="InterPro" id="IPR023765">
    <property type="entry name" value="SBP_5_CS"/>
</dbReference>
<evidence type="ECO:0000313" key="5">
    <source>
        <dbReference type="EMBL" id="KUF11541.1"/>
    </source>
</evidence>
<evidence type="ECO:0000256" key="2">
    <source>
        <dbReference type="ARBA" id="ARBA00005695"/>
    </source>
</evidence>
<dbReference type="Pfam" id="PF00496">
    <property type="entry name" value="SBP_bac_5"/>
    <property type="match status" value="1"/>
</dbReference>
<name>A0A0W7WLT4_9RHOB</name>
<dbReference type="AlphaFoldDB" id="A0A0W7WLT4"/>
<dbReference type="CDD" id="cd08500">
    <property type="entry name" value="PBP2_NikA_DppA_OppA_like_4"/>
    <property type="match status" value="1"/>
</dbReference>
<sequence>MSFMTRIMRPVSAMAVCVALAPLGAWAYEQAPMLDDAVAAGELPPVDERLPAQPEVITPLESVGNYGGTIRRVLGGSNDHNSILRFVGPQGLTRWKPDFSGVVPNVAESWTTSEDGSEFTFKLREGMKWSDGTPFTADDIMFFVEDLLHNEEFYPNAPARFVVDGEPMTAEKVDDHTVTLKFAAPYGTFLTELATPLAQEPVLWAKHFCQQYHPKYNENVQELVDATEAVEDWPSLFRLNCGEVEAPNRWGNPDRPTLDPWVVTEDAYTAGATQVVMERNPYFWQVDTEGNQLPYVDTLEMSVAQDNQTLVLEAIAGNIDMQRRRISNLANKPVFAENAEKANIEILDMINSNSNKMAIHFNHTHKDPVMREVIRNKDVRVALSLGIDREEIIDIVYLGQGEPWQIGPRPTHPLYNEQLGRQHTEYDPDRANELLDAAGLSERDDEGYRLLPDGRRFTFNVQYTGIEEPDWGDALEIIREQWEEIGVELTSSSVERSIYYSRGEANEHDFMVWGAPGGLDPTLSPRDVLAVHPQASWFAIPWTRWYLSGGEQGEEPTESMKQRLALYEDFKKEADQDKALDIFRQIHQIAAEEFEIIGVTLAPNLVGVVKTNLRNVPRAMPSSWMYPDPAPTLPQTYYWEE</sequence>
<dbReference type="PANTHER" id="PTHR30290">
    <property type="entry name" value="PERIPLASMIC BINDING COMPONENT OF ABC TRANSPORTER"/>
    <property type="match status" value="1"/>
</dbReference>
<proteinExistence type="inferred from homology"/>
<dbReference type="GO" id="GO:1904680">
    <property type="term" value="F:peptide transmembrane transporter activity"/>
    <property type="evidence" value="ECO:0007669"/>
    <property type="project" value="TreeGrafter"/>
</dbReference>
<dbReference type="InterPro" id="IPR000914">
    <property type="entry name" value="SBP_5_dom"/>
</dbReference>
<organism evidence="5 6">
    <name type="scientific">Pseudoponticoccus marisrubri</name>
    <dbReference type="NCBI Taxonomy" id="1685382"/>
    <lineage>
        <taxon>Bacteria</taxon>
        <taxon>Pseudomonadati</taxon>
        <taxon>Pseudomonadota</taxon>
        <taxon>Alphaproteobacteria</taxon>
        <taxon>Rhodobacterales</taxon>
        <taxon>Roseobacteraceae</taxon>
        <taxon>Pseudoponticoccus</taxon>
    </lineage>
</organism>
<feature type="signal peptide" evidence="3">
    <location>
        <begin position="1"/>
        <end position="27"/>
    </location>
</feature>
<dbReference type="Gene3D" id="3.10.105.10">
    <property type="entry name" value="Dipeptide-binding Protein, Domain 3"/>
    <property type="match status" value="1"/>
</dbReference>
<feature type="domain" description="Solute-binding protein family 5" evidence="4">
    <location>
        <begin position="102"/>
        <end position="520"/>
    </location>
</feature>
<keyword evidence="3" id="KW-0732">Signal</keyword>
<dbReference type="InterPro" id="IPR039424">
    <property type="entry name" value="SBP_5"/>
</dbReference>
<dbReference type="OrthoDB" id="9803988at2"/>
<evidence type="ECO:0000313" key="6">
    <source>
        <dbReference type="Proteomes" id="UP000054396"/>
    </source>
</evidence>
<evidence type="ECO:0000256" key="3">
    <source>
        <dbReference type="SAM" id="SignalP"/>
    </source>
</evidence>
<dbReference type="PROSITE" id="PS01040">
    <property type="entry name" value="SBP_BACTERIAL_5"/>
    <property type="match status" value="1"/>
</dbReference>
<dbReference type="RefSeq" id="WP_058861487.1">
    <property type="nucleotide sequence ID" value="NZ_LPXO01000003.1"/>
</dbReference>
<comment type="similarity">
    <text evidence="2">Belongs to the bacterial solute-binding protein 5 family.</text>
</comment>
<dbReference type="GO" id="GO:0015833">
    <property type="term" value="P:peptide transport"/>
    <property type="evidence" value="ECO:0007669"/>
    <property type="project" value="TreeGrafter"/>
</dbReference>